<dbReference type="Gene3D" id="1.10.101.10">
    <property type="entry name" value="PGBD-like superfamily/PGBD"/>
    <property type="match status" value="1"/>
</dbReference>
<dbReference type="InterPro" id="IPR002477">
    <property type="entry name" value="Peptidoglycan-bd-like"/>
</dbReference>
<evidence type="ECO:0000259" key="1">
    <source>
        <dbReference type="Pfam" id="PF01471"/>
    </source>
</evidence>
<reference evidence="2" key="1">
    <citation type="submission" date="2021-05" db="EMBL/GenBank/DDBJ databases">
        <authorList>
            <person name="Pietrasiak N."/>
            <person name="Ward R."/>
            <person name="Stajich J.E."/>
            <person name="Kurbessoian T."/>
        </authorList>
    </citation>
    <scope>NUCLEOTIDE SEQUENCE</scope>
    <source>
        <strain evidence="2">CPER-KK1</strain>
    </source>
</reference>
<dbReference type="Proteomes" id="UP000753908">
    <property type="component" value="Unassembled WGS sequence"/>
</dbReference>
<comment type="caution">
    <text evidence="2">The sequence shown here is derived from an EMBL/GenBank/DDBJ whole genome shotgun (WGS) entry which is preliminary data.</text>
</comment>
<accession>A0A951PGY1</accession>
<protein>
    <submittedName>
        <fullName evidence="2">Peptidoglycan-binding protein</fullName>
    </submittedName>
</protein>
<dbReference type="AlphaFoldDB" id="A0A951PGY1"/>
<proteinExistence type="predicted"/>
<feature type="domain" description="Peptidoglycan binding-like" evidence="1">
    <location>
        <begin position="19"/>
        <end position="72"/>
    </location>
</feature>
<dbReference type="InterPro" id="IPR036365">
    <property type="entry name" value="PGBD-like_sf"/>
</dbReference>
<dbReference type="EMBL" id="JAHHIF010000004">
    <property type="protein sequence ID" value="MBW4543595.1"/>
    <property type="molecule type" value="Genomic_DNA"/>
</dbReference>
<evidence type="ECO:0000313" key="3">
    <source>
        <dbReference type="Proteomes" id="UP000753908"/>
    </source>
</evidence>
<evidence type="ECO:0000313" key="2">
    <source>
        <dbReference type="EMBL" id="MBW4543595.1"/>
    </source>
</evidence>
<dbReference type="Pfam" id="PF01471">
    <property type="entry name" value="PG_binding_1"/>
    <property type="match status" value="1"/>
</dbReference>
<sequence length="357" mass="39009">MAFNLSVLKLPTIKNGSTGSIVKAWQSFLKEAEYPIGTVDGDFGDITETATRSYQQRNGLAVNGIVNNTTYTKALVDGFIYKVPNLTAELLLTYLNFGVAEAKDLQKSLNTIISPDLVVDGDFGARSTDGLAQAYKQRDVRLRGDFENKLSATTKQKLGQDFDLGMDILNGYAKIIRFRLSGPHWIDYFPTSKSISDLASPFRERVQSFQKALVEAGAQTIIAATYRPRERAYLMHYAAKIDRGQIAAKNVPSMAGVDIQWVHYTDAGSVQAAEQMVEAYGVGGNPVALESRHTQKLAIDWNITWEGTLKIKKSDGAIVSVGSPPNGTNNTALHAVGSSYGVIKLLNDPPHWSSDGR</sequence>
<dbReference type="InterPro" id="IPR036366">
    <property type="entry name" value="PGBDSf"/>
</dbReference>
<dbReference type="SUPFAM" id="SSF47090">
    <property type="entry name" value="PGBD-like"/>
    <property type="match status" value="1"/>
</dbReference>
<organism evidence="2 3">
    <name type="scientific">Symplocastrum torsivum CPER-KK1</name>
    <dbReference type="NCBI Taxonomy" id="450513"/>
    <lineage>
        <taxon>Bacteria</taxon>
        <taxon>Bacillati</taxon>
        <taxon>Cyanobacteriota</taxon>
        <taxon>Cyanophyceae</taxon>
        <taxon>Oscillatoriophycideae</taxon>
        <taxon>Oscillatoriales</taxon>
        <taxon>Microcoleaceae</taxon>
        <taxon>Symplocastrum</taxon>
    </lineage>
</organism>
<gene>
    <name evidence="2" type="ORF">KME25_03965</name>
</gene>
<reference evidence="2" key="2">
    <citation type="journal article" date="2022" name="Microbiol. Resour. Announc.">
        <title>Metagenome Sequencing to Explore Phylogenomics of Terrestrial Cyanobacteria.</title>
        <authorList>
            <person name="Ward R.D."/>
            <person name="Stajich J.E."/>
            <person name="Johansen J.R."/>
            <person name="Huntemann M."/>
            <person name="Clum A."/>
            <person name="Foster B."/>
            <person name="Foster B."/>
            <person name="Roux S."/>
            <person name="Palaniappan K."/>
            <person name="Varghese N."/>
            <person name="Mukherjee S."/>
            <person name="Reddy T.B.K."/>
            <person name="Daum C."/>
            <person name="Copeland A."/>
            <person name="Chen I.A."/>
            <person name="Ivanova N.N."/>
            <person name="Kyrpides N.C."/>
            <person name="Shapiro N."/>
            <person name="Eloe-Fadrosh E.A."/>
            <person name="Pietrasiak N."/>
        </authorList>
    </citation>
    <scope>NUCLEOTIDE SEQUENCE</scope>
    <source>
        <strain evidence="2">CPER-KK1</strain>
    </source>
</reference>
<name>A0A951PGY1_9CYAN</name>